<dbReference type="AlphaFoldDB" id="A0A1Z4EQ07"/>
<dbReference type="EMBL" id="AP018164">
    <property type="protein sequence ID" value="BAX94946.1"/>
    <property type="molecule type" value="Genomic_DNA"/>
</dbReference>
<evidence type="ECO:0000313" key="1">
    <source>
        <dbReference type="EMBL" id="BAX94946.1"/>
    </source>
</evidence>
<protein>
    <submittedName>
        <fullName evidence="1">Uncharacterized protein</fullName>
    </submittedName>
</protein>
<dbReference type="RefSeq" id="WP_258173950.1">
    <property type="nucleotide sequence ID" value="NZ_AP018164.1"/>
</dbReference>
<keyword evidence="2" id="KW-1185">Reference proteome</keyword>
<proteinExistence type="predicted"/>
<name>A0A1Z4EQ07_9MYCO</name>
<sequence>MRTERAVVLGASMAGLLTARVLAEFFDTVVAVCRRAGTCT</sequence>
<reference evidence="2" key="1">
    <citation type="submission" date="2017-06" db="EMBL/GenBank/DDBJ databases">
        <title>Complete Genome Sequence of Mycobacterium shigaense.</title>
        <authorList>
            <person name="Fukano H."/>
            <person name="Yoshida M."/>
            <person name="Kazumi Y."/>
            <person name="Ogura Y."/>
            <person name="Mitarai S."/>
            <person name="Hayashi T."/>
            <person name="Hoshino Y."/>
        </authorList>
    </citation>
    <scope>NUCLEOTIDE SEQUENCE [LARGE SCALE GENOMIC DNA]</scope>
    <source>
        <strain evidence="2">UN-152</strain>
    </source>
</reference>
<dbReference type="Proteomes" id="UP000217736">
    <property type="component" value="Chromosome"/>
</dbReference>
<accession>A0A1Z4EQ07</accession>
<gene>
    <name evidence="1" type="ORF">MSG_04839</name>
</gene>
<dbReference type="KEGG" id="mshg:MSG_04839"/>
<evidence type="ECO:0000313" key="2">
    <source>
        <dbReference type="Proteomes" id="UP000217736"/>
    </source>
</evidence>
<organism evidence="1 2">
    <name type="scientific">Mycobacterium shigaense</name>
    <dbReference type="NCBI Taxonomy" id="722731"/>
    <lineage>
        <taxon>Bacteria</taxon>
        <taxon>Bacillati</taxon>
        <taxon>Actinomycetota</taxon>
        <taxon>Actinomycetes</taxon>
        <taxon>Mycobacteriales</taxon>
        <taxon>Mycobacteriaceae</taxon>
        <taxon>Mycobacterium</taxon>
        <taxon>Mycobacterium simiae complex</taxon>
    </lineage>
</organism>